<dbReference type="EMBL" id="JAGFBS010000027">
    <property type="protein sequence ID" value="KAG6372518.1"/>
    <property type="molecule type" value="Genomic_DNA"/>
</dbReference>
<dbReference type="AlphaFoldDB" id="A0A8I3A5I6"/>
<sequence length="65" mass="7091">MAFNNGGGAAESWLINYTSSSVQSFPKDSTFSAMLPPRRGSRFSPEMWNGGGYLAIHKSVCFLID</sequence>
<accession>A0A8I3A5I6</accession>
<proteinExistence type="predicted"/>
<dbReference type="Proteomes" id="UP000683000">
    <property type="component" value="Unassembled WGS sequence"/>
</dbReference>
<evidence type="ECO:0000313" key="1">
    <source>
        <dbReference type="EMBL" id="KAG6372518.1"/>
    </source>
</evidence>
<evidence type="ECO:0000313" key="2">
    <source>
        <dbReference type="Proteomes" id="UP000683000"/>
    </source>
</evidence>
<organism evidence="1 2">
    <name type="scientific">Boletus reticuloceps</name>
    <dbReference type="NCBI Taxonomy" id="495285"/>
    <lineage>
        <taxon>Eukaryota</taxon>
        <taxon>Fungi</taxon>
        <taxon>Dikarya</taxon>
        <taxon>Basidiomycota</taxon>
        <taxon>Agaricomycotina</taxon>
        <taxon>Agaricomycetes</taxon>
        <taxon>Agaricomycetidae</taxon>
        <taxon>Boletales</taxon>
        <taxon>Boletineae</taxon>
        <taxon>Boletaceae</taxon>
        <taxon>Boletoideae</taxon>
        <taxon>Boletus</taxon>
    </lineage>
</organism>
<comment type="caution">
    <text evidence="1">The sequence shown here is derived from an EMBL/GenBank/DDBJ whole genome shotgun (WGS) entry which is preliminary data.</text>
</comment>
<reference evidence="1" key="1">
    <citation type="submission" date="2021-03" db="EMBL/GenBank/DDBJ databases">
        <title>Evolutionary innovations through gain and loss of genes in the ectomycorrhizal Boletales.</title>
        <authorList>
            <person name="Wu G."/>
            <person name="Miyauchi S."/>
            <person name="Morin E."/>
            <person name="Yang Z.-L."/>
            <person name="Xu J."/>
            <person name="Martin F.M."/>
        </authorList>
    </citation>
    <scope>NUCLEOTIDE SEQUENCE</scope>
    <source>
        <strain evidence="1">BR01</strain>
    </source>
</reference>
<name>A0A8I3A5I6_9AGAM</name>
<gene>
    <name evidence="1" type="ORF">JVT61DRAFT_7624</name>
</gene>
<protein>
    <submittedName>
        <fullName evidence="1">Uncharacterized protein</fullName>
    </submittedName>
</protein>
<keyword evidence="2" id="KW-1185">Reference proteome</keyword>
<dbReference type="OrthoDB" id="3012298at2759"/>